<dbReference type="STRING" id="1891926.Fuma_01024"/>
<dbReference type="PANTHER" id="PTHR48081">
    <property type="entry name" value="AB HYDROLASE SUPERFAMILY PROTEIN C4A8.06C"/>
    <property type="match status" value="1"/>
</dbReference>
<evidence type="ECO:0000313" key="5">
    <source>
        <dbReference type="EMBL" id="APZ91436.1"/>
    </source>
</evidence>
<dbReference type="EMBL" id="CP017641">
    <property type="protein sequence ID" value="APZ91436.1"/>
    <property type="molecule type" value="Genomic_DNA"/>
</dbReference>
<dbReference type="KEGG" id="fmr:Fuma_01024"/>
<evidence type="ECO:0000259" key="4">
    <source>
        <dbReference type="Pfam" id="PF00326"/>
    </source>
</evidence>
<dbReference type="SUPFAM" id="SSF53474">
    <property type="entry name" value="alpha/beta-Hydrolases"/>
    <property type="match status" value="1"/>
</dbReference>
<keyword evidence="6" id="KW-1185">Reference proteome</keyword>
<dbReference type="InterPro" id="IPR029058">
    <property type="entry name" value="AB_hydrolase_fold"/>
</dbReference>
<reference evidence="5 6" key="1">
    <citation type="journal article" date="2016" name="Front. Microbiol.">
        <title>Fuerstia marisgermanicae gen. nov., sp. nov., an Unusual Member of the Phylum Planctomycetes from the German Wadden Sea.</title>
        <authorList>
            <person name="Kohn T."/>
            <person name="Heuer A."/>
            <person name="Jogler M."/>
            <person name="Vollmers J."/>
            <person name="Boedeker C."/>
            <person name="Bunk B."/>
            <person name="Rast P."/>
            <person name="Borchert D."/>
            <person name="Glockner I."/>
            <person name="Freese H.M."/>
            <person name="Klenk H.P."/>
            <person name="Overmann J."/>
            <person name="Kaster A.K."/>
            <person name="Rohde M."/>
            <person name="Wiegand S."/>
            <person name="Jogler C."/>
        </authorList>
    </citation>
    <scope>NUCLEOTIDE SEQUENCE [LARGE SCALE GENOMIC DNA]</scope>
    <source>
        <strain evidence="5 6">NH11</strain>
    </source>
</reference>
<dbReference type="OrthoDB" id="9794725at2"/>
<dbReference type="Pfam" id="PF00326">
    <property type="entry name" value="Peptidase_S9"/>
    <property type="match status" value="1"/>
</dbReference>
<feature type="signal peptide" evidence="3">
    <location>
        <begin position="1"/>
        <end position="25"/>
    </location>
</feature>
<feature type="domain" description="Peptidase S9 prolyl oligopeptidase catalytic" evidence="4">
    <location>
        <begin position="148"/>
        <end position="292"/>
    </location>
</feature>
<dbReference type="AlphaFoldDB" id="A0A1P8WBL9"/>
<evidence type="ECO:0000256" key="2">
    <source>
        <dbReference type="SAM" id="MobiDB-lite"/>
    </source>
</evidence>
<keyword evidence="3" id="KW-0732">Signal</keyword>
<dbReference type="PANTHER" id="PTHR48081:SF6">
    <property type="entry name" value="PEPTIDASE S9 PROLYL OLIGOPEPTIDASE CATALYTIC DOMAIN-CONTAINING PROTEIN"/>
    <property type="match status" value="1"/>
</dbReference>
<feature type="region of interest" description="Disordered" evidence="2">
    <location>
        <begin position="211"/>
        <end position="239"/>
    </location>
</feature>
<gene>
    <name evidence="5" type="primary">axeA_3</name>
    <name evidence="5" type="ORF">Fuma_01024</name>
</gene>
<evidence type="ECO:0000256" key="1">
    <source>
        <dbReference type="ARBA" id="ARBA00022801"/>
    </source>
</evidence>
<evidence type="ECO:0000256" key="3">
    <source>
        <dbReference type="SAM" id="SignalP"/>
    </source>
</evidence>
<dbReference type="InterPro" id="IPR050300">
    <property type="entry name" value="GDXG_lipolytic_enzyme"/>
</dbReference>
<organism evidence="5 6">
    <name type="scientific">Fuerstiella marisgermanici</name>
    <dbReference type="NCBI Taxonomy" id="1891926"/>
    <lineage>
        <taxon>Bacteria</taxon>
        <taxon>Pseudomonadati</taxon>
        <taxon>Planctomycetota</taxon>
        <taxon>Planctomycetia</taxon>
        <taxon>Planctomycetales</taxon>
        <taxon>Planctomycetaceae</taxon>
        <taxon>Fuerstiella</taxon>
    </lineage>
</organism>
<proteinExistence type="predicted"/>
<accession>A0A1P8WBL9</accession>
<name>A0A1P8WBL9_9PLAN</name>
<feature type="compositionally biased region" description="Basic and acidic residues" evidence="2">
    <location>
        <begin position="41"/>
        <end position="55"/>
    </location>
</feature>
<sequence precursor="true">MSHRKRIVFAVVVLLFVNSAKQVNADQPDQVIDLWPAKPPGENRDVGPEQDKTKDGDQLIAGQRVIRLGNVSTPQAHVYLPPVNRRTGASVVICPGGGFSILAWDLEGTEVAQWLNTLGVAGIVLKYRVPTRDQDVRWLAPVQDAQRTMSLVRHHAKEWKLDPTKVGILGFSAGGVTAFKTSLAKKRLYESVDAVDENPSRPNRTILIYSAGLPRSDGGANDKAKSDSSPELDANDPVTSDSPPMFIVHAFDDFVPVEGTANLLLALKRAGVASELHVYDAGGHGYGLRRNQDLPVTRWTVACEAWLRRAKWLD</sequence>
<dbReference type="RefSeq" id="WP_077023199.1">
    <property type="nucleotide sequence ID" value="NZ_CP017641.1"/>
</dbReference>
<protein>
    <submittedName>
        <fullName evidence="5">Acetylxylan esterase</fullName>
        <ecNumber evidence="5">3.1.1.72</ecNumber>
    </submittedName>
</protein>
<dbReference type="Gene3D" id="3.40.50.1820">
    <property type="entry name" value="alpha/beta hydrolase"/>
    <property type="match status" value="1"/>
</dbReference>
<feature type="chain" id="PRO_5013021162" evidence="3">
    <location>
        <begin position="26"/>
        <end position="314"/>
    </location>
</feature>
<feature type="region of interest" description="Disordered" evidence="2">
    <location>
        <begin position="35"/>
        <end position="55"/>
    </location>
</feature>
<keyword evidence="1 5" id="KW-0378">Hydrolase</keyword>
<dbReference type="Proteomes" id="UP000187735">
    <property type="component" value="Chromosome"/>
</dbReference>
<dbReference type="EC" id="3.1.1.72" evidence="5"/>
<evidence type="ECO:0000313" key="6">
    <source>
        <dbReference type="Proteomes" id="UP000187735"/>
    </source>
</evidence>
<dbReference type="InterPro" id="IPR001375">
    <property type="entry name" value="Peptidase_S9_cat"/>
</dbReference>
<dbReference type="GO" id="GO:0046555">
    <property type="term" value="F:acetylxylan esterase activity"/>
    <property type="evidence" value="ECO:0007669"/>
    <property type="project" value="UniProtKB-EC"/>
</dbReference>